<sequence>MTPPGQMLAMAEVDRSTKYLHVPEAGHLVHDEAQLAYRQAVEAFLAAERVR</sequence>
<evidence type="ECO:0000313" key="2">
    <source>
        <dbReference type="Proteomes" id="UP000020681"/>
    </source>
</evidence>
<keyword evidence="2" id="KW-1185">Reference proteome</keyword>
<gene>
    <name evidence="1" type="ORF">I551_3835</name>
</gene>
<comment type="caution">
    <text evidence="1">The sequence shown here is derived from an EMBL/GenBank/DDBJ whole genome shotgun (WGS) entry which is preliminary data.</text>
</comment>
<evidence type="ECO:0000313" key="1">
    <source>
        <dbReference type="EMBL" id="EUA89691.1"/>
    </source>
</evidence>
<organism evidence="1 2">
    <name type="scientific">Mycobacterium ulcerans str. Harvey</name>
    <dbReference type="NCBI Taxonomy" id="1299332"/>
    <lineage>
        <taxon>Bacteria</taxon>
        <taxon>Bacillati</taxon>
        <taxon>Actinomycetota</taxon>
        <taxon>Actinomycetes</taxon>
        <taxon>Mycobacteriales</taxon>
        <taxon>Mycobacteriaceae</taxon>
        <taxon>Mycobacterium</taxon>
        <taxon>Mycobacterium ulcerans group</taxon>
    </lineage>
</organism>
<proteinExistence type="predicted"/>
<dbReference type="InterPro" id="IPR029058">
    <property type="entry name" value="AB_hydrolase_fold"/>
</dbReference>
<protein>
    <submittedName>
        <fullName evidence="1">Hydrolase, alpha/beta hydrolase fold family domain protein</fullName>
    </submittedName>
</protein>
<name>A0ABP3AG76_MYCUL</name>
<keyword evidence="1" id="KW-0378">Hydrolase</keyword>
<accession>A0ABP3AG76</accession>
<reference evidence="1 2" key="1">
    <citation type="submission" date="2014-01" db="EMBL/GenBank/DDBJ databases">
        <authorList>
            <person name="Dobos K."/>
            <person name="Lenaerts A."/>
            <person name="Ordway D."/>
            <person name="DeGroote M.A."/>
            <person name="Parker T."/>
            <person name="Sizemore C."/>
            <person name="Tallon L.J."/>
            <person name="Sadzewicz L.K."/>
            <person name="Sengamalay N."/>
            <person name="Fraser C.M."/>
            <person name="Hine E."/>
            <person name="Shefchek K.A."/>
            <person name="Das S.P."/>
            <person name="Tettelin H."/>
        </authorList>
    </citation>
    <scope>NUCLEOTIDE SEQUENCE [LARGE SCALE GENOMIC DNA]</scope>
    <source>
        <strain evidence="1 2">Harvey</strain>
    </source>
</reference>
<dbReference type="GO" id="GO:0016787">
    <property type="term" value="F:hydrolase activity"/>
    <property type="evidence" value="ECO:0007669"/>
    <property type="project" value="UniProtKB-KW"/>
</dbReference>
<dbReference type="Proteomes" id="UP000020681">
    <property type="component" value="Unassembled WGS sequence"/>
</dbReference>
<dbReference type="EMBL" id="JAOL01000118">
    <property type="protein sequence ID" value="EUA89691.1"/>
    <property type="molecule type" value="Genomic_DNA"/>
</dbReference>
<dbReference type="SUPFAM" id="SSF53474">
    <property type="entry name" value="alpha/beta-Hydrolases"/>
    <property type="match status" value="1"/>
</dbReference>